<sequence>MAKPVLAAARSLLFFPVMHAVVVGSVDLGLEGLPGRHLRTVLARVQAVCSIHGIWANAIGPLSPNGTGSNRSGSLAPKSATHHPRPDSGDWTAQRRHRRRGADRYAG</sequence>
<protein>
    <submittedName>
        <fullName evidence="3">Putative secreted peptide</fullName>
    </submittedName>
</protein>
<organism evidence="3">
    <name type="scientific">Anopheles braziliensis</name>
    <dbReference type="NCBI Taxonomy" id="58242"/>
    <lineage>
        <taxon>Eukaryota</taxon>
        <taxon>Metazoa</taxon>
        <taxon>Ecdysozoa</taxon>
        <taxon>Arthropoda</taxon>
        <taxon>Hexapoda</taxon>
        <taxon>Insecta</taxon>
        <taxon>Pterygota</taxon>
        <taxon>Neoptera</taxon>
        <taxon>Endopterygota</taxon>
        <taxon>Diptera</taxon>
        <taxon>Nematocera</taxon>
        <taxon>Culicoidea</taxon>
        <taxon>Culicidae</taxon>
        <taxon>Anophelinae</taxon>
        <taxon>Anopheles</taxon>
    </lineage>
</organism>
<accession>A0A2M3ZRR1</accession>
<evidence type="ECO:0000256" key="2">
    <source>
        <dbReference type="SAM" id="SignalP"/>
    </source>
</evidence>
<keyword evidence="2" id="KW-0732">Signal</keyword>
<feature type="compositionally biased region" description="Polar residues" evidence="1">
    <location>
        <begin position="64"/>
        <end position="73"/>
    </location>
</feature>
<feature type="region of interest" description="Disordered" evidence="1">
    <location>
        <begin position="59"/>
        <end position="107"/>
    </location>
</feature>
<evidence type="ECO:0000313" key="3">
    <source>
        <dbReference type="EMBL" id="MBW31267.1"/>
    </source>
</evidence>
<evidence type="ECO:0000256" key="1">
    <source>
        <dbReference type="SAM" id="MobiDB-lite"/>
    </source>
</evidence>
<reference evidence="3" key="1">
    <citation type="submission" date="2018-01" db="EMBL/GenBank/DDBJ databases">
        <title>An insight into the sialome of Amazonian anophelines.</title>
        <authorList>
            <person name="Ribeiro J.M."/>
            <person name="Scarpassa V."/>
            <person name="Calvo E."/>
        </authorList>
    </citation>
    <scope>NUCLEOTIDE SEQUENCE</scope>
    <source>
        <tissue evidence="3">Salivary glands</tissue>
    </source>
</reference>
<feature type="signal peptide" evidence="2">
    <location>
        <begin position="1"/>
        <end position="20"/>
    </location>
</feature>
<proteinExistence type="predicted"/>
<dbReference type="AlphaFoldDB" id="A0A2M3ZRR1"/>
<dbReference type="EMBL" id="GGFM01010516">
    <property type="protein sequence ID" value="MBW31267.1"/>
    <property type="molecule type" value="Transcribed_RNA"/>
</dbReference>
<feature type="chain" id="PRO_5014753200" evidence="2">
    <location>
        <begin position="21"/>
        <end position="107"/>
    </location>
</feature>
<name>A0A2M3ZRR1_9DIPT</name>